<evidence type="ECO:0000256" key="1">
    <source>
        <dbReference type="ARBA" id="ARBA00023172"/>
    </source>
</evidence>
<accession>A0ABS0D1G0</accession>
<protein>
    <submittedName>
        <fullName evidence="3">Site-specific integrase</fullName>
    </submittedName>
</protein>
<evidence type="ECO:0000313" key="4">
    <source>
        <dbReference type="Proteomes" id="UP000702209"/>
    </source>
</evidence>
<dbReference type="InterPro" id="IPR011010">
    <property type="entry name" value="DNA_brk_join_enz"/>
</dbReference>
<keyword evidence="1" id="KW-0233">DNA recombination</keyword>
<dbReference type="Gene3D" id="1.10.443.10">
    <property type="entry name" value="Intergrase catalytic core"/>
    <property type="match status" value="1"/>
</dbReference>
<sequence length="651" mass="73476">MTITTIAASPHTDWTSDKAERTRSTRGLLAETVMAQFPTRPSAAALDEELTVDEAVDRADEPQFRSPCESTRFRRRRGTRALLRWLANYPGDTWQQRWQASGAEAEQKNWTAAPLESLAAQDSKVRKDELCSGLIMLAITRVIHLSPAFLLTMTRTRHWVAAVGEYRDPAGFAHLRAEADAGIWESGNGFLARWQIAILILAKGGGVRDITVGDCLELRQLDITMGLRGQPRYLFYALLHSAGIFPPGAPATLRGITTFGGQYSIERLIDRYQLANREIRDLLVSYLAERQAALDYGSLEDLARTLGLHFWKNLETHHPGIDSLHLAPEVARAWKERLRTRVQRKRRADGTVIEAVVPRVSYFQLATVIRAFYLDIAQWAMEDPVRWGRWAVPSPISGAEVSYRKILSRRKARMDQRTRDRLPLLPALVQTAERRAEEARIRLDAALATAPHQTFTVLGETFTKTSVPGRLQRHKAVRQVMGVIDPSGRRRNLRAEENRAFWAWAAVELLRHTGARIEEMLETSHHSITQYRLPTTGEIIPLLHIAPSKTDEERLLVISPELADVLSTIIARVRQKDGTIPSVPFYDTAERVWAAPAPLLFQWDSAGNKKVIASSTIRKGIKEIFEATDLKDTEGEPLYFQPHDLRRIVSA</sequence>
<name>A0ABS0D1G0_9NOCA</name>
<keyword evidence="4" id="KW-1185">Reference proteome</keyword>
<evidence type="ECO:0000256" key="2">
    <source>
        <dbReference type="SAM" id="MobiDB-lite"/>
    </source>
</evidence>
<proteinExistence type="predicted"/>
<dbReference type="Proteomes" id="UP000702209">
    <property type="component" value="Unassembled WGS sequence"/>
</dbReference>
<dbReference type="EMBL" id="JADLQX010000051">
    <property type="protein sequence ID" value="MBF6302667.1"/>
    <property type="molecule type" value="Genomic_DNA"/>
</dbReference>
<reference evidence="3 4" key="1">
    <citation type="submission" date="2020-10" db="EMBL/GenBank/DDBJ databases">
        <title>Identification of Nocardia species via Next-generation sequencing and recognition of intraspecies genetic diversity.</title>
        <authorList>
            <person name="Li P."/>
            <person name="Li P."/>
            <person name="Lu B."/>
        </authorList>
    </citation>
    <scope>NUCLEOTIDE SEQUENCE [LARGE SCALE GENOMIC DNA]</scope>
    <source>
        <strain evidence="3 4">BJ06-0157</strain>
    </source>
</reference>
<dbReference type="InterPro" id="IPR013762">
    <property type="entry name" value="Integrase-like_cat_sf"/>
</dbReference>
<dbReference type="RefSeq" id="WP_195133850.1">
    <property type="nucleotide sequence ID" value="NZ_JADLQX010000051.1"/>
</dbReference>
<organism evidence="3 4">
    <name type="scientific">Nocardia amamiensis</name>
    <dbReference type="NCBI Taxonomy" id="404578"/>
    <lineage>
        <taxon>Bacteria</taxon>
        <taxon>Bacillati</taxon>
        <taxon>Actinomycetota</taxon>
        <taxon>Actinomycetes</taxon>
        <taxon>Mycobacteriales</taxon>
        <taxon>Nocardiaceae</taxon>
        <taxon>Nocardia</taxon>
    </lineage>
</organism>
<dbReference type="SUPFAM" id="SSF56349">
    <property type="entry name" value="DNA breaking-rejoining enzymes"/>
    <property type="match status" value="1"/>
</dbReference>
<comment type="caution">
    <text evidence="3">The sequence shown here is derived from an EMBL/GenBank/DDBJ whole genome shotgun (WGS) entry which is preliminary data.</text>
</comment>
<evidence type="ECO:0000313" key="3">
    <source>
        <dbReference type="EMBL" id="MBF6302667.1"/>
    </source>
</evidence>
<feature type="region of interest" description="Disordered" evidence="2">
    <location>
        <begin position="1"/>
        <end position="21"/>
    </location>
</feature>
<gene>
    <name evidence="3" type="ORF">IU459_34795</name>
</gene>